<dbReference type="EMBL" id="BMCS01000001">
    <property type="protein sequence ID" value="GGF22297.1"/>
    <property type="molecule type" value="Genomic_DNA"/>
</dbReference>
<evidence type="ECO:0000259" key="1">
    <source>
        <dbReference type="Pfam" id="PF01370"/>
    </source>
</evidence>
<comment type="caution">
    <text evidence="2">The sequence shown here is derived from an EMBL/GenBank/DDBJ whole genome shotgun (WGS) entry which is preliminary data.</text>
</comment>
<protein>
    <recommendedName>
        <fullName evidence="1">NAD-dependent epimerase/dehydratase domain-containing protein</fullName>
    </recommendedName>
</protein>
<feature type="domain" description="NAD-dependent epimerase/dehydratase" evidence="1">
    <location>
        <begin position="22"/>
        <end position="213"/>
    </location>
</feature>
<evidence type="ECO:0000313" key="2">
    <source>
        <dbReference type="EMBL" id="GGF22297.1"/>
    </source>
</evidence>
<proteinExistence type="predicted"/>
<keyword evidence="3" id="KW-1185">Reference proteome</keyword>
<sequence>MSAGFSVYGGVMTDAAQLPKVVLVTGASTFLGGYLTTRLAQNPDIERVLAVDSRVPTKDMIRRMGRAEFVRADIRRPTIAKVIESAQVDTVVHAATSVMDTVGHSPAIKELNVVGAMQVCAAAQRSPSVRRLVLRSTGMVYGSSAADPAHFSEDTRARVDPTSGYGRDLLDVESYARGLSRRRQDIAVTILRPTAILGPKISTRMSIYFSSPIIPVVIGYQPRLQFLHEEDALAALEHATLLGKAGTFNLAADGVVSLTQAIRRAGRIELPVPANLLGSVAGVFRNMRVATMHGDQASYLTYGRVLDTTRMRAELGFAPRYTSLETLDDFISRRPLEPVVSAGAWHRLERRITETARALV</sequence>
<dbReference type="InterPro" id="IPR001509">
    <property type="entry name" value="Epimerase_deHydtase"/>
</dbReference>
<gene>
    <name evidence="2" type="ORF">GCM10007298_17780</name>
</gene>
<dbReference type="Gene3D" id="3.40.50.720">
    <property type="entry name" value="NAD(P)-binding Rossmann-like Domain"/>
    <property type="match status" value="1"/>
</dbReference>
<dbReference type="InterPro" id="IPR050177">
    <property type="entry name" value="Lipid_A_modif_metabolic_enz"/>
</dbReference>
<name>A0ABQ1UQD6_9NOCA</name>
<dbReference type="SUPFAM" id="SSF51735">
    <property type="entry name" value="NAD(P)-binding Rossmann-fold domains"/>
    <property type="match status" value="1"/>
</dbReference>
<dbReference type="Proteomes" id="UP000632454">
    <property type="component" value="Unassembled WGS sequence"/>
</dbReference>
<evidence type="ECO:0000313" key="3">
    <source>
        <dbReference type="Proteomes" id="UP000632454"/>
    </source>
</evidence>
<dbReference type="InterPro" id="IPR036291">
    <property type="entry name" value="NAD(P)-bd_dom_sf"/>
</dbReference>
<organism evidence="2 3">
    <name type="scientific">Williamsia phyllosphaerae</name>
    <dbReference type="NCBI Taxonomy" id="885042"/>
    <lineage>
        <taxon>Bacteria</taxon>
        <taxon>Bacillati</taxon>
        <taxon>Actinomycetota</taxon>
        <taxon>Actinomycetes</taxon>
        <taxon>Mycobacteriales</taxon>
        <taxon>Nocardiaceae</taxon>
        <taxon>Williamsia</taxon>
    </lineage>
</organism>
<reference evidence="3" key="1">
    <citation type="journal article" date="2019" name="Int. J. Syst. Evol. Microbiol.">
        <title>The Global Catalogue of Microorganisms (GCM) 10K type strain sequencing project: providing services to taxonomists for standard genome sequencing and annotation.</title>
        <authorList>
            <consortium name="The Broad Institute Genomics Platform"/>
            <consortium name="The Broad Institute Genome Sequencing Center for Infectious Disease"/>
            <person name="Wu L."/>
            <person name="Ma J."/>
        </authorList>
    </citation>
    <scope>NUCLEOTIDE SEQUENCE [LARGE SCALE GENOMIC DNA]</scope>
    <source>
        <strain evidence="3">CCM 7855</strain>
    </source>
</reference>
<dbReference type="PANTHER" id="PTHR43245">
    <property type="entry name" value="BIFUNCTIONAL POLYMYXIN RESISTANCE PROTEIN ARNA"/>
    <property type="match status" value="1"/>
</dbReference>
<dbReference type="PANTHER" id="PTHR43245:SF52">
    <property type="entry name" value="NAD-DEPENDENT EPIMERASE_DEHYDRATASE"/>
    <property type="match status" value="1"/>
</dbReference>
<dbReference type="Pfam" id="PF01370">
    <property type="entry name" value="Epimerase"/>
    <property type="match status" value="1"/>
</dbReference>
<accession>A0ABQ1UQD6</accession>